<dbReference type="PANTHER" id="PTHR43415">
    <property type="entry name" value="SPERMIDINE N(1)-ACETYLTRANSFERASE"/>
    <property type="match status" value="1"/>
</dbReference>
<dbReference type="EMBL" id="BAAAFA010000004">
    <property type="protein sequence ID" value="GAA0815532.1"/>
    <property type="molecule type" value="Genomic_DNA"/>
</dbReference>
<dbReference type="Pfam" id="PF13302">
    <property type="entry name" value="Acetyltransf_3"/>
    <property type="match status" value="1"/>
</dbReference>
<dbReference type="InterPro" id="IPR016181">
    <property type="entry name" value="Acyl_CoA_acyltransferase"/>
</dbReference>
<proteinExistence type="predicted"/>
<protein>
    <recommendedName>
        <fullName evidence="1">N-acetyltransferase domain-containing protein</fullName>
    </recommendedName>
</protein>
<sequence length="164" mass="18707">MKISTHRFYLRELTENDVGSRYLSWLQDKETAEFITYKQKNLDELTLYVKTNLLAKDVLFLGVFCKCTDEHIGNLKFDKIINHSAVMGVLIGQANWRGCGVATEILPASIEYLYREMNIDSVYLGVERDNTPAISVYDKVGFLPCTNQPFSLGDNGLAMVHRFL</sequence>
<feature type="domain" description="N-acetyltransferase" evidence="1">
    <location>
        <begin position="8"/>
        <end position="164"/>
    </location>
</feature>
<evidence type="ECO:0000313" key="3">
    <source>
        <dbReference type="Proteomes" id="UP001500021"/>
    </source>
</evidence>
<dbReference type="Gene3D" id="3.40.630.30">
    <property type="match status" value="1"/>
</dbReference>
<evidence type="ECO:0000313" key="2">
    <source>
        <dbReference type="EMBL" id="GAA0815532.1"/>
    </source>
</evidence>
<dbReference type="RefSeq" id="WP_343816602.1">
    <property type="nucleotide sequence ID" value="NZ_BAAAFA010000004.1"/>
</dbReference>
<organism evidence="2 3">
    <name type="scientific">Colwellia asteriadis</name>
    <dbReference type="NCBI Taxonomy" id="517723"/>
    <lineage>
        <taxon>Bacteria</taxon>
        <taxon>Pseudomonadati</taxon>
        <taxon>Pseudomonadota</taxon>
        <taxon>Gammaproteobacteria</taxon>
        <taxon>Alteromonadales</taxon>
        <taxon>Colwelliaceae</taxon>
        <taxon>Colwellia</taxon>
    </lineage>
</organism>
<keyword evidence="3" id="KW-1185">Reference proteome</keyword>
<accession>A0ABN1L6F8</accession>
<dbReference type="Proteomes" id="UP001500021">
    <property type="component" value="Unassembled WGS sequence"/>
</dbReference>
<name>A0ABN1L6F8_9GAMM</name>
<dbReference type="PROSITE" id="PS51186">
    <property type="entry name" value="GNAT"/>
    <property type="match status" value="1"/>
</dbReference>
<reference evidence="2 3" key="1">
    <citation type="journal article" date="2019" name="Int. J. Syst. Evol. Microbiol.">
        <title>The Global Catalogue of Microorganisms (GCM) 10K type strain sequencing project: providing services to taxonomists for standard genome sequencing and annotation.</title>
        <authorList>
            <consortium name="The Broad Institute Genomics Platform"/>
            <consortium name="The Broad Institute Genome Sequencing Center for Infectious Disease"/>
            <person name="Wu L."/>
            <person name="Ma J."/>
        </authorList>
    </citation>
    <scope>NUCLEOTIDE SEQUENCE [LARGE SCALE GENOMIC DNA]</scope>
    <source>
        <strain evidence="2 3">JCM 15608</strain>
    </source>
</reference>
<dbReference type="SUPFAM" id="SSF55729">
    <property type="entry name" value="Acyl-CoA N-acyltransferases (Nat)"/>
    <property type="match status" value="1"/>
</dbReference>
<comment type="caution">
    <text evidence="2">The sequence shown here is derived from an EMBL/GenBank/DDBJ whole genome shotgun (WGS) entry which is preliminary data.</text>
</comment>
<evidence type="ECO:0000259" key="1">
    <source>
        <dbReference type="PROSITE" id="PS51186"/>
    </source>
</evidence>
<dbReference type="InterPro" id="IPR000182">
    <property type="entry name" value="GNAT_dom"/>
</dbReference>
<gene>
    <name evidence="2" type="ORF">GCM10009111_13990</name>
</gene>
<dbReference type="PANTHER" id="PTHR43415:SF3">
    <property type="entry name" value="GNAT-FAMILY ACETYLTRANSFERASE"/>
    <property type="match status" value="1"/>
</dbReference>